<accession>A0A437NTH8</accession>
<dbReference type="OrthoDB" id="7841151at2"/>
<dbReference type="EMBL" id="SACP01000047">
    <property type="protein sequence ID" value="RVU13161.1"/>
    <property type="molecule type" value="Genomic_DNA"/>
</dbReference>
<dbReference type="Proteomes" id="UP000286997">
    <property type="component" value="Unassembled WGS sequence"/>
</dbReference>
<feature type="region of interest" description="Disordered" evidence="1">
    <location>
        <begin position="231"/>
        <end position="257"/>
    </location>
</feature>
<evidence type="ECO:0000313" key="3">
    <source>
        <dbReference type="Proteomes" id="UP000286997"/>
    </source>
</evidence>
<organism evidence="2 3">
    <name type="scientific">Methylobacterium oryzihabitans</name>
    <dbReference type="NCBI Taxonomy" id="2499852"/>
    <lineage>
        <taxon>Bacteria</taxon>
        <taxon>Pseudomonadati</taxon>
        <taxon>Pseudomonadota</taxon>
        <taxon>Alphaproteobacteria</taxon>
        <taxon>Hyphomicrobiales</taxon>
        <taxon>Methylobacteriaceae</taxon>
        <taxon>Methylobacterium</taxon>
    </lineage>
</organism>
<dbReference type="AlphaFoldDB" id="A0A437NTH8"/>
<proteinExistence type="predicted"/>
<dbReference type="RefSeq" id="WP_127733981.1">
    <property type="nucleotide sequence ID" value="NZ_SACP01000047.1"/>
</dbReference>
<evidence type="ECO:0000256" key="1">
    <source>
        <dbReference type="SAM" id="MobiDB-lite"/>
    </source>
</evidence>
<keyword evidence="3" id="KW-1185">Reference proteome</keyword>
<comment type="caution">
    <text evidence="2">The sequence shown here is derived from an EMBL/GenBank/DDBJ whole genome shotgun (WGS) entry which is preliminary data.</text>
</comment>
<evidence type="ECO:0000313" key="2">
    <source>
        <dbReference type="EMBL" id="RVU13161.1"/>
    </source>
</evidence>
<name>A0A437NTH8_9HYPH</name>
<sequence>MSLVGLAIRTCLKRALLDVTFAEERVYDSLITPLDELAFEGTKPLIVVSVDDDERRAAKESPRRLDRYLDVVIEMTLAGGIEVVEGEARVLVPHTDAGLELTLDVMAWQVRHALKDPTNPWAELYRTFRGSVRGMVTRRGASTEKGVRFAARQIILTLDPLLDPERGRGAPPEPWDRLFAKMAADDELAAYAPVLAALLTGSTLPPWQALQAQLGQTRDVMAALGYDALPGAETEPPATRLTIDTPRGPLVEAAAPP</sequence>
<gene>
    <name evidence="2" type="ORF">EOE48_27005</name>
</gene>
<reference evidence="2 3" key="1">
    <citation type="submission" date="2019-01" db="EMBL/GenBank/DDBJ databases">
        <authorList>
            <person name="Chen W.-M."/>
        </authorList>
    </citation>
    <scope>NUCLEOTIDE SEQUENCE [LARGE SCALE GENOMIC DNA]</scope>
    <source>
        <strain evidence="2 3">TER-1</strain>
    </source>
</reference>
<protein>
    <submittedName>
        <fullName evidence="2">Uncharacterized protein</fullName>
    </submittedName>
</protein>